<comment type="caution">
    <text evidence="2">The sequence shown here is derived from an EMBL/GenBank/DDBJ whole genome shotgun (WGS) entry which is preliminary data.</text>
</comment>
<dbReference type="EMBL" id="VSSQ01117878">
    <property type="protein sequence ID" value="MPN52106.1"/>
    <property type="molecule type" value="Genomic_DNA"/>
</dbReference>
<sequence>MGRNVGRRQKAQGQRKAYGQKRTGHAHGDGVHKRTQPRAPVAGVRGCHLAQQVPQGGAALKNARHICQAGIGNAQGYAQGDAAYQHQAFAVILGDVVDNKGRFHRGHPYILARSRFRIFARSRTTS</sequence>
<accession>A0A645IM40</accession>
<dbReference type="AlphaFoldDB" id="A0A645IM40"/>
<evidence type="ECO:0000256" key="1">
    <source>
        <dbReference type="SAM" id="MobiDB-lite"/>
    </source>
</evidence>
<organism evidence="2">
    <name type="scientific">bioreactor metagenome</name>
    <dbReference type="NCBI Taxonomy" id="1076179"/>
    <lineage>
        <taxon>unclassified sequences</taxon>
        <taxon>metagenomes</taxon>
        <taxon>ecological metagenomes</taxon>
    </lineage>
</organism>
<evidence type="ECO:0000313" key="2">
    <source>
        <dbReference type="EMBL" id="MPN52106.1"/>
    </source>
</evidence>
<reference evidence="2" key="1">
    <citation type="submission" date="2019-08" db="EMBL/GenBank/DDBJ databases">
        <authorList>
            <person name="Kucharzyk K."/>
            <person name="Murdoch R.W."/>
            <person name="Higgins S."/>
            <person name="Loffler F."/>
        </authorList>
    </citation>
    <scope>NUCLEOTIDE SEQUENCE</scope>
</reference>
<proteinExistence type="predicted"/>
<feature type="compositionally biased region" description="Basic residues" evidence="1">
    <location>
        <begin position="1"/>
        <end position="10"/>
    </location>
</feature>
<gene>
    <name evidence="2" type="ORF">SDC9_199760</name>
</gene>
<protein>
    <submittedName>
        <fullName evidence="2">Uncharacterized protein</fullName>
    </submittedName>
</protein>
<feature type="region of interest" description="Disordered" evidence="1">
    <location>
        <begin position="1"/>
        <end position="40"/>
    </location>
</feature>
<name>A0A645IM40_9ZZZZ</name>